<protein>
    <submittedName>
        <fullName evidence="4">Patatin-like phospholipase family protein</fullName>
    </submittedName>
</protein>
<keyword evidence="1" id="KW-0443">Lipid metabolism</keyword>
<feature type="domain" description="PNPLA" evidence="3">
    <location>
        <begin position="17"/>
        <end position="245"/>
    </location>
</feature>
<dbReference type="Pfam" id="PF01734">
    <property type="entry name" value="Patatin"/>
    <property type="match status" value="1"/>
</dbReference>
<sequence>MGIMQGMEKTHQYARCLVLAGGGFRFGYYLGIHAAAEDTGHAPDLLLATCGGAVAAATIARLPDAAARKEWLASRQVHAFLASLQSTARAAPLPMLAGAARRWMRRSSVPLIPDLFDDYLFELPAGLPLPPASGQAAPAVAIVGGKLLFNREEVGQPRGGRALFAETVFGDARVAALASGTPAAAADPRWSDGAIAPVLQVDSAMPLEDAVRTSLSDMFYFRCHQHGASHYTGGVIDLFPIELARRLAASVAMERKGRPDPWLVAPAWRAVLGIDGDARLRAVHGQAADVWIDTQDMAQALRGHGLKKRVRWRENRFRLIAPASYDDYRAQVEAQWQYGYRKGHAAYTGRQLP</sequence>
<evidence type="ECO:0000256" key="1">
    <source>
        <dbReference type="ARBA" id="ARBA00023098"/>
    </source>
</evidence>
<evidence type="ECO:0000313" key="5">
    <source>
        <dbReference type="Proteomes" id="UP000292307"/>
    </source>
</evidence>
<gene>
    <name evidence="4" type="ORF">EYF70_30730</name>
</gene>
<name>A0ABX5S1A7_9BURK</name>
<evidence type="ECO:0000313" key="4">
    <source>
        <dbReference type="EMBL" id="QBI04710.1"/>
    </source>
</evidence>
<keyword evidence="5" id="KW-1185">Reference proteome</keyword>
<dbReference type="InterPro" id="IPR016035">
    <property type="entry name" value="Acyl_Trfase/lysoPLipase"/>
</dbReference>
<dbReference type="InterPro" id="IPR002641">
    <property type="entry name" value="PNPLA_dom"/>
</dbReference>
<dbReference type="Proteomes" id="UP000292307">
    <property type="component" value="Chromosome"/>
</dbReference>
<evidence type="ECO:0000259" key="3">
    <source>
        <dbReference type="PROSITE" id="PS51635"/>
    </source>
</evidence>
<proteinExistence type="predicted"/>
<dbReference type="SUPFAM" id="SSF52151">
    <property type="entry name" value="FabD/lysophospholipase-like"/>
    <property type="match status" value="1"/>
</dbReference>
<evidence type="ECO:0000256" key="2">
    <source>
        <dbReference type="PROSITE-ProRule" id="PRU01161"/>
    </source>
</evidence>
<dbReference type="PROSITE" id="PS51635">
    <property type="entry name" value="PNPLA"/>
    <property type="match status" value="1"/>
</dbReference>
<dbReference type="Gene3D" id="3.40.1090.10">
    <property type="entry name" value="Cytosolic phospholipase A2 catalytic domain"/>
    <property type="match status" value="1"/>
</dbReference>
<reference evidence="4 5" key="1">
    <citation type="submission" date="2019-02" db="EMBL/GenBank/DDBJ databases">
        <title>Draft Genome Sequences of Six Type Strains of the Genus Massilia.</title>
        <authorList>
            <person name="Miess H."/>
            <person name="Frediansyhah A."/>
            <person name="Gross H."/>
        </authorList>
    </citation>
    <scope>NUCLEOTIDE SEQUENCE [LARGE SCALE GENOMIC DNA]</scope>
    <source>
        <strain evidence="4 5">DSM 17472</strain>
    </source>
</reference>
<dbReference type="EMBL" id="CP036401">
    <property type="protein sequence ID" value="QBI04710.1"/>
    <property type="molecule type" value="Genomic_DNA"/>
</dbReference>
<comment type="caution">
    <text evidence="2">Lacks conserved residue(s) required for the propagation of feature annotation.</text>
</comment>
<organism evidence="4 5">
    <name type="scientific">Pseudoduganella albidiflava</name>
    <dbReference type="NCBI Taxonomy" id="321983"/>
    <lineage>
        <taxon>Bacteria</taxon>
        <taxon>Pseudomonadati</taxon>
        <taxon>Pseudomonadota</taxon>
        <taxon>Betaproteobacteria</taxon>
        <taxon>Burkholderiales</taxon>
        <taxon>Oxalobacteraceae</taxon>
        <taxon>Telluria group</taxon>
        <taxon>Pseudoduganella</taxon>
    </lineage>
</organism>
<accession>A0ABX5S1A7</accession>